<dbReference type="Gene3D" id="3.90.79.10">
    <property type="entry name" value="Nucleoside Triphosphate Pyrophosphohydrolase"/>
    <property type="match status" value="1"/>
</dbReference>
<dbReference type="RefSeq" id="WP_344939566.1">
    <property type="nucleotide sequence ID" value="NZ_BAAAZG010000001.1"/>
</dbReference>
<dbReference type="InterPro" id="IPR020476">
    <property type="entry name" value="Nudix_hydrolase"/>
</dbReference>
<accession>A0ABP7UZ50</accession>
<keyword evidence="3 4" id="KW-0378">Hydrolase</keyword>
<dbReference type="PANTHER" id="PTHR43046">
    <property type="entry name" value="GDP-MANNOSE MANNOSYL HYDROLASE"/>
    <property type="match status" value="1"/>
</dbReference>
<dbReference type="SUPFAM" id="SSF55811">
    <property type="entry name" value="Nudix"/>
    <property type="match status" value="1"/>
</dbReference>
<dbReference type="InterPro" id="IPR000086">
    <property type="entry name" value="NUDIX_hydrolase_dom"/>
</dbReference>
<comment type="cofactor">
    <cofactor evidence="1">
        <name>Mg(2+)</name>
        <dbReference type="ChEBI" id="CHEBI:18420"/>
    </cofactor>
</comment>
<evidence type="ECO:0000256" key="3">
    <source>
        <dbReference type="ARBA" id="ARBA00022801"/>
    </source>
</evidence>
<evidence type="ECO:0000256" key="2">
    <source>
        <dbReference type="ARBA" id="ARBA00005582"/>
    </source>
</evidence>
<protein>
    <recommendedName>
        <fullName evidence="5">Nudix hydrolase domain-containing protein</fullName>
    </recommendedName>
</protein>
<keyword evidence="7" id="KW-1185">Reference proteome</keyword>
<dbReference type="PANTHER" id="PTHR43046:SF2">
    <property type="entry name" value="8-OXO-DGTP DIPHOSPHATASE-RELATED"/>
    <property type="match status" value="1"/>
</dbReference>
<dbReference type="InterPro" id="IPR015797">
    <property type="entry name" value="NUDIX_hydrolase-like_dom_sf"/>
</dbReference>
<evidence type="ECO:0000313" key="6">
    <source>
        <dbReference type="EMBL" id="GAA4055392.1"/>
    </source>
</evidence>
<dbReference type="EMBL" id="BAAAZG010000001">
    <property type="protein sequence ID" value="GAA4055392.1"/>
    <property type="molecule type" value="Genomic_DNA"/>
</dbReference>
<evidence type="ECO:0000313" key="7">
    <source>
        <dbReference type="Proteomes" id="UP001500683"/>
    </source>
</evidence>
<evidence type="ECO:0000256" key="1">
    <source>
        <dbReference type="ARBA" id="ARBA00001946"/>
    </source>
</evidence>
<proteinExistence type="inferred from homology"/>
<comment type="caution">
    <text evidence="6">The sequence shown here is derived from an EMBL/GenBank/DDBJ whole genome shotgun (WGS) entry which is preliminary data.</text>
</comment>
<reference evidence="7" key="1">
    <citation type="journal article" date="2019" name="Int. J. Syst. Evol. Microbiol.">
        <title>The Global Catalogue of Microorganisms (GCM) 10K type strain sequencing project: providing services to taxonomists for standard genome sequencing and annotation.</title>
        <authorList>
            <consortium name="The Broad Institute Genomics Platform"/>
            <consortium name="The Broad Institute Genome Sequencing Center for Infectious Disease"/>
            <person name="Wu L."/>
            <person name="Ma J."/>
        </authorList>
    </citation>
    <scope>NUCLEOTIDE SEQUENCE [LARGE SCALE GENOMIC DNA]</scope>
    <source>
        <strain evidence="7">JCM 16702</strain>
    </source>
</reference>
<sequence length="158" mass="17310">MSRNDGQDETPGDERVKGTAALLVNARGEYLLHLRDDVPGICDPGTWSLIGGNRKAGESPEETIRRELMEEAGLSIPGLQRFTVARSLGPDGTTKGHINVFRGRWDGDAAALPVTEGIMFHWFAAAVVPRLRMSPWARSVIELDSGVTRRRFASQEPS</sequence>
<dbReference type="PRINTS" id="PR00502">
    <property type="entry name" value="NUDIXFAMILY"/>
</dbReference>
<dbReference type="Pfam" id="PF00293">
    <property type="entry name" value="NUDIX"/>
    <property type="match status" value="1"/>
</dbReference>
<evidence type="ECO:0000256" key="4">
    <source>
        <dbReference type="RuleBase" id="RU003476"/>
    </source>
</evidence>
<dbReference type="Proteomes" id="UP001500683">
    <property type="component" value="Unassembled WGS sequence"/>
</dbReference>
<dbReference type="PROSITE" id="PS51462">
    <property type="entry name" value="NUDIX"/>
    <property type="match status" value="1"/>
</dbReference>
<name>A0ABP7UZ50_9ACTN</name>
<dbReference type="PROSITE" id="PS00893">
    <property type="entry name" value="NUDIX_BOX"/>
    <property type="match status" value="1"/>
</dbReference>
<gene>
    <name evidence="6" type="ORF">GCM10022214_03240</name>
</gene>
<evidence type="ECO:0000259" key="5">
    <source>
        <dbReference type="PROSITE" id="PS51462"/>
    </source>
</evidence>
<organism evidence="6 7">
    <name type="scientific">Actinomadura miaoliensis</name>
    <dbReference type="NCBI Taxonomy" id="430685"/>
    <lineage>
        <taxon>Bacteria</taxon>
        <taxon>Bacillati</taxon>
        <taxon>Actinomycetota</taxon>
        <taxon>Actinomycetes</taxon>
        <taxon>Streptosporangiales</taxon>
        <taxon>Thermomonosporaceae</taxon>
        <taxon>Actinomadura</taxon>
    </lineage>
</organism>
<dbReference type="InterPro" id="IPR020084">
    <property type="entry name" value="NUDIX_hydrolase_CS"/>
</dbReference>
<comment type="similarity">
    <text evidence="2 4">Belongs to the Nudix hydrolase family.</text>
</comment>
<feature type="domain" description="Nudix hydrolase" evidence="5">
    <location>
        <begin position="14"/>
        <end position="144"/>
    </location>
</feature>